<dbReference type="InterPro" id="IPR017555">
    <property type="entry name" value="TriPribosyl-deP-CoA_syn"/>
</dbReference>
<gene>
    <name evidence="5" type="primary">mdcB</name>
    <name evidence="7" type="ORF">SAMN05216581_0899</name>
    <name evidence="6" type="ORF">SAMN05216598_1898</name>
</gene>
<reference evidence="9" key="1">
    <citation type="submission" date="2016-10" db="EMBL/GenBank/DDBJ databases">
        <authorList>
            <person name="Varghese N."/>
            <person name="Submissions S."/>
        </authorList>
    </citation>
    <scope>NUCLEOTIDE SEQUENCE [LARGE SCALE GENOMIC DNA]</scope>
    <source>
        <strain evidence="9">ATCC 23835</strain>
    </source>
</reference>
<comment type="catalytic activity">
    <reaction evidence="1 5">
        <text>3'-dephospho-CoA + ATP = 2'-(5''-triphospho-alpha-D-ribosyl)-3'-dephospho-CoA + adenine</text>
        <dbReference type="Rhea" id="RHEA:15117"/>
        <dbReference type="ChEBI" id="CHEBI:16708"/>
        <dbReference type="ChEBI" id="CHEBI:30616"/>
        <dbReference type="ChEBI" id="CHEBI:57328"/>
        <dbReference type="ChEBI" id="CHEBI:61378"/>
        <dbReference type="EC" id="2.4.2.52"/>
    </reaction>
</comment>
<dbReference type="GO" id="GO:0005524">
    <property type="term" value="F:ATP binding"/>
    <property type="evidence" value="ECO:0007669"/>
    <property type="project" value="UniProtKB-KW"/>
</dbReference>
<dbReference type="Gene3D" id="1.10.4200.10">
    <property type="entry name" value="Triphosphoribosyl-dephospho-CoA protein"/>
    <property type="match status" value="2"/>
</dbReference>
<protein>
    <recommendedName>
        <fullName evidence="5">Probable 2-(5''-triphosphoribosyl)-3'-dephosphocoenzyme-A synthase</fullName>
        <shortName evidence="5">2-(5''-triphosphoribosyl)-3'-dephospho-CoA synthase</shortName>
        <ecNumber evidence="5">2.4.2.52</ecNumber>
    </recommendedName>
</protein>
<dbReference type="HAMAP" id="MF_01883">
    <property type="entry name" value="MdcB"/>
    <property type="match status" value="1"/>
</dbReference>
<evidence type="ECO:0000313" key="8">
    <source>
        <dbReference type="Proteomes" id="UP000182272"/>
    </source>
</evidence>
<evidence type="ECO:0000313" key="6">
    <source>
        <dbReference type="EMBL" id="SDS53805.1"/>
    </source>
</evidence>
<sequence length="330" mass="34952">MHAFNLQPQALSLAERLADFAVEALIDEADLSPKPALVDRRGSGAHSDLHLGLMHASALSLWPMFKEMADAAIAASRDSKVWRAGFPALGGKAAAHPKHSVLLLHRRVWFCDAAAPQQRQQQISLALREALGRIGREGEQAMLKTTGGVNTHRGAIWALGLLVAAAAQEPGSLSAAALTLRAARLALLEDRYAPGSNSHGQQVAQRYGARGAREEAQLGFPAVTRLGLPQLRRSRLAGHGEQNARLDALLAIMTSLADTCVLYRAGLPGLQAMQQGARAVLEAGGSASLAGRRCLHELDQQLLAMNASPGGAADLLAACLLIDRLEQEAL</sequence>
<accession>A0A1H6M6H3</accession>
<evidence type="ECO:0000256" key="3">
    <source>
        <dbReference type="ARBA" id="ARBA00022741"/>
    </source>
</evidence>
<dbReference type="GO" id="GO:0046917">
    <property type="term" value="F:triphosphoribosyl-dephospho-CoA synthase activity"/>
    <property type="evidence" value="ECO:0007669"/>
    <property type="project" value="UniProtKB-UniRule"/>
</dbReference>
<keyword evidence="3 5" id="KW-0547">Nucleotide-binding</keyword>
<dbReference type="EMBL" id="LT629777">
    <property type="protein sequence ID" value="SDS53805.1"/>
    <property type="molecule type" value="Genomic_DNA"/>
</dbReference>
<dbReference type="PANTHER" id="PTHR30201:SF2">
    <property type="entry name" value="2-(5''-TRIPHOSPHORIBOSYL)-3'-DEPHOSPHOCOENZYME-A SYNTHASE"/>
    <property type="match status" value="1"/>
</dbReference>
<evidence type="ECO:0000313" key="9">
    <source>
        <dbReference type="Proteomes" id="UP000199524"/>
    </source>
</evidence>
<evidence type="ECO:0000313" key="7">
    <source>
        <dbReference type="EMBL" id="SEH96948.1"/>
    </source>
</evidence>
<dbReference type="Pfam" id="PF01874">
    <property type="entry name" value="CitG"/>
    <property type="match status" value="1"/>
</dbReference>
<dbReference type="EMBL" id="LT629972">
    <property type="protein sequence ID" value="SEH96948.1"/>
    <property type="molecule type" value="Genomic_DNA"/>
</dbReference>
<comment type="similarity">
    <text evidence="5">Belongs to the CitG/MdcB family.</text>
</comment>
<keyword evidence="4 5" id="KW-0067">ATP-binding</keyword>
<reference evidence="6 8" key="2">
    <citation type="submission" date="2016-10" db="EMBL/GenBank/DDBJ databases">
        <authorList>
            <person name="de Groot N.N."/>
        </authorList>
    </citation>
    <scope>NUCLEOTIDE SEQUENCE [LARGE SCALE GENOMIC DNA]</scope>
    <source>
        <strain evidence="6">ATCC 23835</strain>
        <strain evidence="7 8">LMG 2158</strain>
    </source>
</reference>
<dbReference type="AlphaFoldDB" id="A0A1H1T0M2"/>
<dbReference type="EC" id="2.4.2.52" evidence="5"/>
<evidence type="ECO:0000256" key="2">
    <source>
        <dbReference type="ARBA" id="ARBA00022679"/>
    </source>
</evidence>
<dbReference type="GO" id="GO:0051191">
    <property type="term" value="P:prosthetic group biosynthetic process"/>
    <property type="evidence" value="ECO:0007669"/>
    <property type="project" value="TreeGrafter"/>
</dbReference>
<dbReference type="NCBIfam" id="NF002315">
    <property type="entry name" value="PRK01237.1"/>
    <property type="match status" value="1"/>
</dbReference>
<evidence type="ECO:0000256" key="1">
    <source>
        <dbReference type="ARBA" id="ARBA00001210"/>
    </source>
</evidence>
<evidence type="ECO:0000256" key="4">
    <source>
        <dbReference type="ARBA" id="ARBA00022840"/>
    </source>
</evidence>
<dbReference type="OrthoDB" id="114886at2"/>
<proteinExistence type="inferred from homology"/>
<name>A0A1H1T0M2_9PSED</name>
<dbReference type="GeneID" id="300206895"/>
<keyword evidence="2 5" id="KW-0808">Transferase</keyword>
<keyword evidence="9" id="KW-1185">Reference proteome</keyword>
<organism evidence="6 9">
    <name type="scientific">Pseudomonas asplenii</name>
    <dbReference type="NCBI Taxonomy" id="53407"/>
    <lineage>
        <taxon>Bacteria</taxon>
        <taxon>Pseudomonadati</taxon>
        <taxon>Pseudomonadota</taxon>
        <taxon>Gammaproteobacteria</taxon>
        <taxon>Pseudomonadales</taxon>
        <taxon>Pseudomonadaceae</taxon>
        <taxon>Pseudomonas</taxon>
    </lineage>
</organism>
<dbReference type="PANTHER" id="PTHR30201">
    <property type="entry name" value="TRIPHOSPHORIBOSYL-DEPHOSPHO-COA SYNTHASE"/>
    <property type="match status" value="1"/>
</dbReference>
<evidence type="ECO:0000256" key="5">
    <source>
        <dbReference type="HAMAP-Rule" id="MF_01883"/>
    </source>
</evidence>
<dbReference type="Proteomes" id="UP000182272">
    <property type="component" value="Chromosome I"/>
</dbReference>
<comment type="function">
    <text evidence="5">Involved in the formation of 2-(5''-phosphoribosyl)-3'-dephosphocoenzyme-A, the prosthetic group of the acyl-carrier protein of the malonate decarboxylase.</text>
</comment>
<dbReference type="Proteomes" id="UP000199524">
    <property type="component" value="Chromosome I"/>
</dbReference>
<dbReference type="InterPro" id="IPR002736">
    <property type="entry name" value="CitG"/>
</dbReference>
<accession>A0A1H1T0M2</accession>
<dbReference type="RefSeq" id="WP_029532988.1">
    <property type="nucleotide sequence ID" value="NZ_LT629777.1"/>
</dbReference>